<proteinExistence type="predicted"/>
<accession>A0A0A8XWR0</accession>
<dbReference type="EMBL" id="GBRH01279446">
    <property type="protein sequence ID" value="JAD18449.1"/>
    <property type="molecule type" value="Transcribed_RNA"/>
</dbReference>
<sequence>MSASNNDFGCHLTWCSFHHFSGCHSLTKHVTLL</sequence>
<dbReference type="AlphaFoldDB" id="A0A0A8XWR0"/>
<organism evidence="1">
    <name type="scientific">Arundo donax</name>
    <name type="common">Giant reed</name>
    <name type="synonym">Donax arundinaceus</name>
    <dbReference type="NCBI Taxonomy" id="35708"/>
    <lineage>
        <taxon>Eukaryota</taxon>
        <taxon>Viridiplantae</taxon>
        <taxon>Streptophyta</taxon>
        <taxon>Embryophyta</taxon>
        <taxon>Tracheophyta</taxon>
        <taxon>Spermatophyta</taxon>
        <taxon>Magnoliopsida</taxon>
        <taxon>Liliopsida</taxon>
        <taxon>Poales</taxon>
        <taxon>Poaceae</taxon>
        <taxon>PACMAD clade</taxon>
        <taxon>Arundinoideae</taxon>
        <taxon>Arundineae</taxon>
        <taxon>Arundo</taxon>
    </lineage>
</organism>
<name>A0A0A8XWR0_ARUDO</name>
<evidence type="ECO:0000313" key="1">
    <source>
        <dbReference type="EMBL" id="JAD18449.1"/>
    </source>
</evidence>
<reference evidence="1" key="2">
    <citation type="journal article" date="2015" name="Data Brief">
        <title>Shoot transcriptome of the giant reed, Arundo donax.</title>
        <authorList>
            <person name="Barrero R.A."/>
            <person name="Guerrero F.D."/>
            <person name="Moolhuijzen P."/>
            <person name="Goolsby J.A."/>
            <person name="Tidwell J."/>
            <person name="Bellgard S.E."/>
            <person name="Bellgard M.I."/>
        </authorList>
    </citation>
    <scope>NUCLEOTIDE SEQUENCE</scope>
    <source>
        <tissue evidence="1">Shoot tissue taken approximately 20 cm above the soil surface</tissue>
    </source>
</reference>
<protein>
    <submittedName>
        <fullName evidence="1">Uncharacterized protein</fullName>
    </submittedName>
</protein>
<reference evidence="1" key="1">
    <citation type="submission" date="2014-09" db="EMBL/GenBank/DDBJ databases">
        <authorList>
            <person name="Magalhaes I.L.F."/>
            <person name="Oliveira U."/>
            <person name="Santos F.R."/>
            <person name="Vidigal T.H.D.A."/>
            <person name="Brescovit A.D."/>
            <person name="Santos A.J."/>
        </authorList>
    </citation>
    <scope>NUCLEOTIDE SEQUENCE</scope>
    <source>
        <tissue evidence="1">Shoot tissue taken approximately 20 cm above the soil surface</tissue>
    </source>
</reference>